<dbReference type="GO" id="GO:0015990">
    <property type="term" value="P:electron transport coupled proton transport"/>
    <property type="evidence" value="ECO:0007669"/>
    <property type="project" value="TreeGrafter"/>
</dbReference>
<evidence type="ECO:0000256" key="1">
    <source>
        <dbReference type="ARBA" id="ARBA00003257"/>
    </source>
</evidence>
<feature type="transmembrane region" description="Helical" evidence="17">
    <location>
        <begin position="368"/>
        <end position="389"/>
    </location>
</feature>
<dbReference type="GO" id="GO:0048039">
    <property type="term" value="F:ubiquinone binding"/>
    <property type="evidence" value="ECO:0007669"/>
    <property type="project" value="TreeGrafter"/>
</dbReference>
<evidence type="ECO:0000256" key="2">
    <source>
        <dbReference type="ARBA" id="ARBA00004225"/>
    </source>
</evidence>
<evidence type="ECO:0000259" key="18">
    <source>
        <dbReference type="Pfam" id="PF00361"/>
    </source>
</evidence>
<evidence type="ECO:0000256" key="13">
    <source>
        <dbReference type="ARBA" id="ARBA00023075"/>
    </source>
</evidence>
<comment type="catalytic activity">
    <reaction evidence="16 17">
        <text>a ubiquinone + NADH + 5 H(+)(in) = a ubiquinol + NAD(+) + 4 H(+)(out)</text>
        <dbReference type="Rhea" id="RHEA:29091"/>
        <dbReference type="Rhea" id="RHEA-COMP:9565"/>
        <dbReference type="Rhea" id="RHEA-COMP:9566"/>
        <dbReference type="ChEBI" id="CHEBI:15378"/>
        <dbReference type="ChEBI" id="CHEBI:16389"/>
        <dbReference type="ChEBI" id="CHEBI:17976"/>
        <dbReference type="ChEBI" id="CHEBI:57540"/>
        <dbReference type="ChEBI" id="CHEBI:57945"/>
        <dbReference type="EC" id="7.1.1.2"/>
    </reaction>
</comment>
<evidence type="ECO:0000256" key="7">
    <source>
        <dbReference type="ARBA" id="ARBA00022660"/>
    </source>
</evidence>
<keyword evidence="13 17" id="KW-0830">Ubiquinone</keyword>
<name>A2T5A1_TIGCA</name>
<keyword evidence="7 17" id="KW-0679">Respiratory chain</keyword>
<feature type="transmembrane region" description="Helical" evidence="17">
    <location>
        <begin position="100"/>
        <end position="118"/>
    </location>
</feature>
<evidence type="ECO:0000256" key="9">
    <source>
        <dbReference type="ARBA" id="ARBA00022967"/>
    </source>
</evidence>
<dbReference type="PANTHER" id="PTHR43507:SF20">
    <property type="entry name" value="NADH-UBIQUINONE OXIDOREDUCTASE CHAIN 4"/>
    <property type="match status" value="1"/>
</dbReference>
<evidence type="ECO:0000256" key="4">
    <source>
        <dbReference type="ARBA" id="ARBA00012944"/>
    </source>
</evidence>
<organism evidence="19">
    <name type="scientific">Tigriopus californicus</name>
    <name type="common">Marine copepod</name>
    <dbReference type="NCBI Taxonomy" id="6832"/>
    <lineage>
        <taxon>Eukaryota</taxon>
        <taxon>Metazoa</taxon>
        <taxon>Ecdysozoa</taxon>
        <taxon>Arthropoda</taxon>
        <taxon>Crustacea</taxon>
        <taxon>Multicrustacea</taxon>
        <taxon>Hexanauplia</taxon>
        <taxon>Copepoda</taxon>
        <taxon>Harpacticoida</taxon>
        <taxon>Harpacticidae</taxon>
        <taxon>Tigriopus</taxon>
    </lineage>
</organism>
<evidence type="ECO:0000256" key="15">
    <source>
        <dbReference type="ARBA" id="ARBA00023136"/>
    </source>
</evidence>
<evidence type="ECO:0000256" key="8">
    <source>
        <dbReference type="ARBA" id="ARBA00022692"/>
    </source>
</evidence>
<sequence>MFELLTLPAIFSHPICMGASLVGGYFFELSEFSGEHLWVLSSVFTGLDGPGFFMLSLNKCIFLGIIFSGSSESRAYSIIVFILSLIVGGCFQVHSVVGFYVFFETSLLPMMVLILGWGYQPERLGASKYLLAYTVFFSFPFLIYILTGSVFGGGLSFSDWRGNASGVWGGLLAWFLLSGFAVKIPVFGLHLWLPKAHVEASSGGSMVLAGVLLKLGGIGFWRVMPEVEGLGVSVDLLSSLAIWGGLSVSIICVVQCDLKLLIAYSSVSHMSLVVWGLLSLSLLGSQGGVLMMAAHGFSSSGLFYQAGLIYSKSGSRSLLLNQGLLSVIPGLIFYWFFLNCLSMGTPPSSNFLSEIEILTSSSVLSGSAWGAVLAMAFFSVVYSMVAYTMTSQGRSSSQGRMESGGSSCSLVLGFHILCSVLLIGLFSGVKLNLG</sequence>
<feature type="transmembrane region" description="Helical" evidence="17">
    <location>
        <begin position="75"/>
        <end position="94"/>
    </location>
</feature>
<dbReference type="EC" id="7.1.1.2" evidence="4 17"/>
<dbReference type="GO" id="GO:0008137">
    <property type="term" value="F:NADH dehydrogenase (ubiquinone) activity"/>
    <property type="evidence" value="ECO:0007669"/>
    <property type="project" value="UniProtKB-UniRule"/>
</dbReference>
<feature type="transmembrane region" description="Helical" evidence="17">
    <location>
        <begin position="236"/>
        <end position="254"/>
    </location>
</feature>
<dbReference type="EMBL" id="DQ917374">
    <property type="protein sequence ID" value="ABK79927.1"/>
    <property type="molecule type" value="Genomic_DNA"/>
</dbReference>
<reference evidence="19" key="1">
    <citation type="submission" date="2006-08" db="EMBL/GenBank/DDBJ databases">
        <authorList>
            <person name="Burton R."/>
            <person name="Byrne R."/>
            <person name="Rawson P."/>
        </authorList>
    </citation>
    <scope>NUCLEOTIDE SEQUENCE</scope>
    <source>
        <strain evidence="19">Santa Cruz</strain>
    </source>
</reference>
<keyword evidence="9" id="KW-1278">Translocase</keyword>
<keyword evidence="14 17" id="KW-0496">Mitochondrion</keyword>
<dbReference type="PRINTS" id="PR01437">
    <property type="entry name" value="NUOXDRDTASE4"/>
</dbReference>
<comment type="function">
    <text evidence="17">Core subunit of the mitochondrial membrane respiratory chain NADH dehydrogenase (Complex I) which catalyzes electron transfer from NADH through the respiratory chain, using ubiquinone as an electron acceptor. Essential for the catalytic activity and assembly of complex I.</text>
</comment>
<dbReference type="InterPro" id="IPR001750">
    <property type="entry name" value="ND/Mrp_TM"/>
</dbReference>
<evidence type="ECO:0000256" key="6">
    <source>
        <dbReference type="ARBA" id="ARBA00022448"/>
    </source>
</evidence>
<dbReference type="GO" id="GO:0031966">
    <property type="term" value="C:mitochondrial membrane"/>
    <property type="evidence" value="ECO:0007669"/>
    <property type="project" value="UniProtKB-SubCell"/>
</dbReference>
<comment type="subcellular location">
    <subcellularLocation>
        <location evidence="2 17">Mitochondrion membrane</location>
        <topology evidence="2 17">Multi-pass membrane protein</topology>
    </subcellularLocation>
</comment>
<reference evidence="19" key="2">
    <citation type="journal article" date="2007" name="Gene">
        <title>Three divergent mitochondrial genomes from California populations of the copepod Tigriopus californicus.</title>
        <authorList>
            <person name="Burton R.S."/>
            <person name="Byrne R.J."/>
            <person name="Rawson P.D."/>
        </authorList>
    </citation>
    <scope>NUCLEOTIDE SEQUENCE</scope>
    <source>
        <strain evidence="19">Santa Cruz</strain>
    </source>
</reference>
<feature type="transmembrane region" description="Helical" evidence="17">
    <location>
        <begin position="7"/>
        <end position="27"/>
    </location>
</feature>
<dbReference type="AlphaFoldDB" id="A2T5A1"/>
<keyword evidence="6 17" id="KW-0813">Transport</keyword>
<evidence type="ECO:0000313" key="19">
    <source>
        <dbReference type="EMBL" id="ABK79927.1"/>
    </source>
</evidence>
<dbReference type="GO" id="GO:0042773">
    <property type="term" value="P:ATP synthesis coupled electron transport"/>
    <property type="evidence" value="ECO:0007669"/>
    <property type="project" value="InterPro"/>
</dbReference>
<evidence type="ECO:0000256" key="5">
    <source>
        <dbReference type="ARBA" id="ARBA00021006"/>
    </source>
</evidence>
<comment type="similarity">
    <text evidence="3 17">Belongs to the complex I subunit 4 family.</text>
</comment>
<evidence type="ECO:0000256" key="14">
    <source>
        <dbReference type="ARBA" id="ARBA00023128"/>
    </source>
</evidence>
<comment type="function">
    <text evidence="1">Core subunit of the mitochondrial membrane respiratory chain NADH dehydrogenase (Complex I) that is believed to belong to the minimal assembly required for catalysis. Complex I functions in the transfer of electrons from NADH to the respiratory chain. The immediate electron acceptor for the enzyme is believed to be ubiquinone.</text>
</comment>
<feature type="transmembrane region" description="Helical" evidence="17">
    <location>
        <begin position="47"/>
        <end position="68"/>
    </location>
</feature>
<keyword evidence="11 17" id="KW-1133">Transmembrane helix</keyword>
<evidence type="ECO:0000256" key="16">
    <source>
        <dbReference type="ARBA" id="ARBA00049551"/>
    </source>
</evidence>
<dbReference type="GO" id="GO:0003954">
    <property type="term" value="F:NADH dehydrogenase activity"/>
    <property type="evidence" value="ECO:0007669"/>
    <property type="project" value="TreeGrafter"/>
</dbReference>
<feature type="transmembrane region" description="Helical" evidence="17">
    <location>
        <begin position="410"/>
        <end position="429"/>
    </location>
</feature>
<feature type="transmembrane region" description="Helical" evidence="17">
    <location>
        <begin position="318"/>
        <end position="337"/>
    </location>
</feature>
<feature type="transmembrane region" description="Helical" evidence="17">
    <location>
        <begin position="205"/>
        <end position="224"/>
    </location>
</feature>
<evidence type="ECO:0000256" key="3">
    <source>
        <dbReference type="ARBA" id="ARBA00009025"/>
    </source>
</evidence>
<feature type="transmembrane region" description="Helical" evidence="17">
    <location>
        <begin position="289"/>
        <end position="311"/>
    </location>
</feature>
<accession>A2T5A1</accession>
<feature type="transmembrane region" description="Helical" evidence="17">
    <location>
        <begin position="171"/>
        <end position="193"/>
    </location>
</feature>
<evidence type="ECO:0000256" key="17">
    <source>
        <dbReference type="RuleBase" id="RU003297"/>
    </source>
</evidence>
<feature type="transmembrane region" description="Helical" evidence="17">
    <location>
        <begin position="130"/>
        <end position="151"/>
    </location>
</feature>
<evidence type="ECO:0000256" key="10">
    <source>
        <dbReference type="ARBA" id="ARBA00022982"/>
    </source>
</evidence>
<dbReference type="Pfam" id="PF00361">
    <property type="entry name" value="Proton_antipo_M"/>
    <property type="match status" value="1"/>
</dbReference>
<keyword evidence="15 17" id="KW-0472">Membrane</keyword>
<proteinExistence type="inferred from homology"/>
<geneLocation type="mitochondrion" evidence="19"/>
<dbReference type="InterPro" id="IPR003918">
    <property type="entry name" value="NADH_UbQ_OxRdtase"/>
</dbReference>
<evidence type="ECO:0000256" key="11">
    <source>
        <dbReference type="ARBA" id="ARBA00022989"/>
    </source>
</evidence>
<evidence type="ECO:0000256" key="12">
    <source>
        <dbReference type="ARBA" id="ARBA00023027"/>
    </source>
</evidence>
<gene>
    <name evidence="19" type="primary">nad4</name>
</gene>
<feature type="domain" description="NADH:quinone oxidoreductase/Mrp antiporter transmembrane" evidence="18">
    <location>
        <begin position="95"/>
        <end position="374"/>
    </location>
</feature>
<dbReference type="PANTHER" id="PTHR43507">
    <property type="entry name" value="NADH-UBIQUINONE OXIDOREDUCTASE CHAIN 4"/>
    <property type="match status" value="1"/>
</dbReference>
<protein>
    <recommendedName>
        <fullName evidence="5 17">NADH-ubiquinone oxidoreductase chain 4</fullName>
        <ecNumber evidence="4 17">7.1.1.2</ecNumber>
    </recommendedName>
</protein>
<keyword evidence="10 17" id="KW-0249">Electron transport</keyword>
<feature type="transmembrane region" description="Helical" evidence="17">
    <location>
        <begin position="261"/>
        <end position="283"/>
    </location>
</feature>
<keyword evidence="8 17" id="KW-0812">Transmembrane</keyword>
<keyword evidence="12 17" id="KW-0520">NAD</keyword>